<dbReference type="InterPro" id="IPR046621">
    <property type="entry name" value="DUF6734"/>
</dbReference>
<protein>
    <recommendedName>
        <fullName evidence="1">DUF6734 domain-containing protein</fullName>
    </recommendedName>
</protein>
<sequence>MTEEPRIIYSLDAFPLINNRWQMGNKLKETIYMTALSILYSHLWYKDIELYADETAYKFLYMLPCRVTKMTNEKNQELWMKSKIHAIERQTKPFVHLDTDVFIKRKINFSFDSIILERKECGYEMHYKKQIDFFNQYTAHLPYWHSNLGHSYSCGILGFNDLTLCRKFVSAYYDMEKIYTAHREEFAPLKQQGFEPCIVIEQYNLASILDYNNISPTLLLKGKNIAEQSIYAAAMGYSHLFGIKKYKKDITDEIEHRLFKIFPYWYAQIKIELEKHQIIPKEEANAKTLVA</sequence>
<gene>
    <name evidence="2" type="ORF">D0817_16485</name>
</gene>
<keyword evidence="3" id="KW-1185">Reference proteome</keyword>
<dbReference type="EMBL" id="QWDM01000010">
    <property type="protein sequence ID" value="RUT69471.1"/>
    <property type="molecule type" value="Genomic_DNA"/>
</dbReference>
<dbReference type="AlphaFoldDB" id="A0A434A4Y5"/>
<dbReference type="OrthoDB" id="771064at2"/>
<dbReference type="RefSeq" id="WP_127339433.1">
    <property type="nucleotide sequence ID" value="NZ_QWDM01000010.1"/>
</dbReference>
<reference evidence="3" key="1">
    <citation type="journal article" date="2019" name="Syst. Appl. Microbiol.">
        <title>Flavobacterium circumlabens sp. nov. and Flavobacterium cupreum sp. nov., two psychrotrophic species isolated from Antarctic environmental samples.</title>
        <authorList>
            <person name="Kralova S."/>
            <person name="Busse H.-J."/>
            <person name="Svec P."/>
            <person name="Maslanova I."/>
            <person name="Stankova E."/>
            <person name="Bartak M."/>
            <person name="Sedlacek I."/>
        </authorList>
    </citation>
    <scope>NUCLEOTIDE SEQUENCE [LARGE SCALE GENOMIC DNA]</scope>
    <source>
        <strain evidence="3">CCM 8825</strain>
    </source>
</reference>
<evidence type="ECO:0000313" key="2">
    <source>
        <dbReference type="EMBL" id="RUT69471.1"/>
    </source>
</evidence>
<feature type="domain" description="DUF6734" evidence="1">
    <location>
        <begin position="32"/>
        <end position="269"/>
    </location>
</feature>
<organism evidence="2 3">
    <name type="scientific">Flavobacterium cupreum</name>
    <dbReference type="NCBI Taxonomy" id="2133766"/>
    <lineage>
        <taxon>Bacteria</taxon>
        <taxon>Pseudomonadati</taxon>
        <taxon>Bacteroidota</taxon>
        <taxon>Flavobacteriia</taxon>
        <taxon>Flavobacteriales</taxon>
        <taxon>Flavobacteriaceae</taxon>
        <taxon>Flavobacterium</taxon>
    </lineage>
</organism>
<evidence type="ECO:0000259" key="1">
    <source>
        <dbReference type="Pfam" id="PF20508"/>
    </source>
</evidence>
<comment type="caution">
    <text evidence="2">The sequence shown here is derived from an EMBL/GenBank/DDBJ whole genome shotgun (WGS) entry which is preliminary data.</text>
</comment>
<name>A0A434A4Y5_9FLAO</name>
<proteinExistence type="predicted"/>
<evidence type="ECO:0000313" key="3">
    <source>
        <dbReference type="Proteomes" id="UP000288102"/>
    </source>
</evidence>
<dbReference type="Pfam" id="PF20508">
    <property type="entry name" value="DUF6734"/>
    <property type="match status" value="1"/>
</dbReference>
<dbReference type="Proteomes" id="UP000288102">
    <property type="component" value="Unassembled WGS sequence"/>
</dbReference>
<accession>A0A434A4Y5</accession>